<dbReference type="Proteomes" id="UP000736672">
    <property type="component" value="Unassembled WGS sequence"/>
</dbReference>
<proteinExistence type="predicted"/>
<evidence type="ECO:0000313" key="1">
    <source>
        <dbReference type="EMBL" id="KAH7272533.1"/>
    </source>
</evidence>
<organism evidence="1 2">
    <name type="scientific">Fusarium solani</name>
    <name type="common">Filamentous fungus</name>
    <dbReference type="NCBI Taxonomy" id="169388"/>
    <lineage>
        <taxon>Eukaryota</taxon>
        <taxon>Fungi</taxon>
        <taxon>Dikarya</taxon>
        <taxon>Ascomycota</taxon>
        <taxon>Pezizomycotina</taxon>
        <taxon>Sordariomycetes</taxon>
        <taxon>Hypocreomycetidae</taxon>
        <taxon>Hypocreales</taxon>
        <taxon>Nectriaceae</taxon>
        <taxon>Fusarium</taxon>
        <taxon>Fusarium solani species complex</taxon>
    </lineage>
</organism>
<name>A0A9P9L1K8_FUSSL</name>
<evidence type="ECO:0000313" key="2">
    <source>
        <dbReference type="Proteomes" id="UP000736672"/>
    </source>
</evidence>
<dbReference type="OrthoDB" id="4761172at2759"/>
<reference evidence="1" key="1">
    <citation type="journal article" date="2021" name="Nat. Commun.">
        <title>Genetic determinants of endophytism in the Arabidopsis root mycobiome.</title>
        <authorList>
            <person name="Mesny F."/>
            <person name="Miyauchi S."/>
            <person name="Thiergart T."/>
            <person name="Pickel B."/>
            <person name="Atanasova L."/>
            <person name="Karlsson M."/>
            <person name="Huettel B."/>
            <person name="Barry K.W."/>
            <person name="Haridas S."/>
            <person name="Chen C."/>
            <person name="Bauer D."/>
            <person name="Andreopoulos W."/>
            <person name="Pangilinan J."/>
            <person name="LaButti K."/>
            <person name="Riley R."/>
            <person name="Lipzen A."/>
            <person name="Clum A."/>
            <person name="Drula E."/>
            <person name="Henrissat B."/>
            <person name="Kohler A."/>
            <person name="Grigoriev I.V."/>
            <person name="Martin F.M."/>
            <person name="Hacquard S."/>
        </authorList>
    </citation>
    <scope>NUCLEOTIDE SEQUENCE</scope>
    <source>
        <strain evidence="1">FSSC 5 MPI-SDFR-AT-0091</strain>
    </source>
</reference>
<keyword evidence="2" id="KW-1185">Reference proteome</keyword>
<dbReference type="EMBL" id="JAGTJS010000003">
    <property type="protein sequence ID" value="KAH7272533.1"/>
    <property type="molecule type" value="Genomic_DNA"/>
</dbReference>
<gene>
    <name evidence="1" type="ORF">B0J15DRAFT_460273</name>
</gene>
<sequence length="325" mass="36834">MSSKSWYALKSKSVHTRYGLSKNIQTLLQGLERYHEGIIDVRELGSMVRLSPKRRESVATTISKCANMIKKDPQELKTCVDIIEMCTEILEIADRPPPIDGFPFMKLPPEIREAIIDLMVDTVFKSKGIRPATKRVSCNCPRLERENSSFQSTQMKALPSLLGPALNNEFFRIFLRKKSVRFRCCCELEHHLTNNPMLVRNVRDIKVHWCGPKSATSFKKLAECDKLDSLTINISKSTLAHLSKRSNLMKTYFPLSYRHARITDVLGLDELLALRGLKEVAVVHVQSKTTNLALETDRASLAELLASQLKQDKVRSCTQSTSNLS</sequence>
<protein>
    <submittedName>
        <fullName evidence="1">Uncharacterized protein</fullName>
    </submittedName>
</protein>
<accession>A0A9P9L1K8</accession>
<comment type="caution">
    <text evidence="1">The sequence shown here is derived from an EMBL/GenBank/DDBJ whole genome shotgun (WGS) entry which is preliminary data.</text>
</comment>
<dbReference type="AlphaFoldDB" id="A0A9P9L1K8"/>